<dbReference type="EMBL" id="BGPR01000371">
    <property type="protein sequence ID" value="GBM16323.1"/>
    <property type="molecule type" value="Genomic_DNA"/>
</dbReference>
<feature type="repeat" description="ANK" evidence="12">
    <location>
        <begin position="179"/>
        <end position="211"/>
    </location>
</feature>
<evidence type="ECO:0000256" key="7">
    <source>
        <dbReference type="ARBA" id="ARBA00022699"/>
    </source>
</evidence>
<evidence type="ECO:0000256" key="11">
    <source>
        <dbReference type="ARBA" id="ARBA00023298"/>
    </source>
</evidence>
<dbReference type="SMART" id="SM00248">
    <property type="entry name" value="ANK"/>
    <property type="match status" value="3"/>
</dbReference>
<evidence type="ECO:0000256" key="6">
    <source>
        <dbReference type="ARBA" id="ARBA00022656"/>
    </source>
</evidence>
<organism evidence="13 14">
    <name type="scientific">Araneus ventricosus</name>
    <name type="common">Orbweaver spider</name>
    <name type="synonym">Epeira ventricosa</name>
    <dbReference type="NCBI Taxonomy" id="182803"/>
    <lineage>
        <taxon>Eukaryota</taxon>
        <taxon>Metazoa</taxon>
        <taxon>Ecdysozoa</taxon>
        <taxon>Arthropoda</taxon>
        <taxon>Chelicerata</taxon>
        <taxon>Arachnida</taxon>
        <taxon>Araneae</taxon>
        <taxon>Araneomorphae</taxon>
        <taxon>Entelegynae</taxon>
        <taxon>Araneoidea</taxon>
        <taxon>Araneidae</taxon>
        <taxon>Araneus</taxon>
    </lineage>
</organism>
<sequence>MTRTMLELPHLFPSPNFRAAGRFISACNSPHTPRSFGGMWNLVSNLEPSGPKAVALPLGHLCNCRFYGIHKSLLRLLLEPMHFFRKKKTLAAVKFLVEKYSNHILCEKDENGHTAAHWACLGGHFNIVQYMVDIGVSVNIPSSSHIGAYPIHWACVEGHVSIVDLLLRNGVPMDICDINGCTPLITACQHGNSHLVCYLLGRGANKTICDRNGDTALHWASYKGKGTVWFF</sequence>
<dbReference type="PROSITE" id="PS50088">
    <property type="entry name" value="ANK_REPEAT"/>
    <property type="match status" value="3"/>
</dbReference>
<proteinExistence type="predicted"/>
<accession>A0A4Y2DHP2</accession>
<evidence type="ECO:0000313" key="14">
    <source>
        <dbReference type="Proteomes" id="UP000499080"/>
    </source>
</evidence>
<evidence type="ECO:0000256" key="10">
    <source>
        <dbReference type="ARBA" id="ARBA00023043"/>
    </source>
</evidence>
<keyword evidence="9" id="KW-0638">Presynaptic neurotoxin</keyword>
<dbReference type="GO" id="GO:0006887">
    <property type="term" value="P:exocytosis"/>
    <property type="evidence" value="ECO:0007669"/>
    <property type="project" value="UniProtKB-KW"/>
</dbReference>
<dbReference type="GO" id="GO:0016409">
    <property type="term" value="F:palmitoyltransferase activity"/>
    <property type="evidence" value="ECO:0007669"/>
    <property type="project" value="TreeGrafter"/>
</dbReference>
<dbReference type="Pfam" id="PF13637">
    <property type="entry name" value="Ank_4"/>
    <property type="match status" value="1"/>
</dbReference>
<dbReference type="GO" id="GO:0044218">
    <property type="term" value="C:other organism cell membrane"/>
    <property type="evidence" value="ECO:0007669"/>
    <property type="project" value="UniProtKB-KW"/>
</dbReference>
<evidence type="ECO:0000313" key="13">
    <source>
        <dbReference type="EMBL" id="GBM16323.1"/>
    </source>
</evidence>
<keyword evidence="7" id="KW-0528">Neurotoxin</keyword>
<dbReference type="GO" id="GO:0090729">
    <property type="term" value="F:toxin activity"/>
    <property type="evidence" value="ECO:0007669"/>
    <property type="project" value="UniProtKB-KW"/>
</dbReference>
<feature type="repeat" description="ANK" evidence="12">
    <location>
        <begin position="146"/>
        <end position="178"/>
    </location>
</feature>
<evidence type="ECO:0000256" key="8">
    <source>
        <dbReference type="ARBA" id="ARBA00022737"/>
    </source>
</evidence>
<dbReference type="OrthoDB" id="6514539at2759"/>
<evidence type="ECO:0000256" key="1">
    <source>
        <dbReference type="ARBA" id="ARBA00004175"/>
    </source>
</evidence>
<keyword evidence="13" id="KW-0808">Transferase</keyword>
<dbReference type="SUPFAM" id="SSF48403">
    <property type="entry name" value="Ankyrin repeat"/>
    <property type="match status" value="1"/>
</dbReference>
<dbReference type="Pfam" id="PF12796">
    <property type="entry name" value="Ank_2"/>
    <property type="match status" value="1"/>
</dbReference>
<gene>
    <name evidence="13" type="primary">AKR1</name>
    <name evidence="13" type="ORF">AVEN_194061_1</name>
</gene>
<evidence type="ECO:0000256" key="9">
    <source>
        <dbReference type="ARBA" id="ARBA00023028"/>
    </source>
</evidence>
<dbReference type="Proteomes" id="UP000499080">
    <property type="component" value="Unassembled WGS sequence"/>
</dbReference>
<dbReference type="PROSITE" id="PS50297">
    <property type="entry name" value="ANK_REP_REGION"/>
    <property type="match status" value="3"/>
</dbReference>
<keyword evidence="11" id="KW-0472">Membrane</keyword>
<keyword evidence="11" id="KW-1053">Target membrane</keyword>
<dbReference type="Gene3D" id="1.25.40.20">
    <property type="entry name" value="Ankyrin repeat-containing domain"/>
    <property type="match status" value="1"/>
</dbReference>
<dbReference type="PANTHER" id="PTHR24161:SF17">
    <property type="entry name" value="PALMITOYLTRANSFERASE"/>
    <property type="match status" value="1"/>
</dbReference>
<dbReference type="GO" id="GO:0044231">
    <property type="term" value="C:host cell presynaptic membrane"/>
    <property type="evidence" value="ECO:0007669"/>
    <property type="project" value="UniProtKB-KW"/>
</dbReference>
<dbReference type="InterPro" id="IPR036770">
    <property type="entry name" value="Ankyrin_rpt-contain_sf"/>
</dbReference>
<keyword evidence="6" id="KW-0800">Toxin</keyword>
<evidence type="ECO:0000256" key="5">
    <source>
        <dbReference type="ARBA" id="ARBA00022537"/>
    </source>
</evidence>
<reference evidence="13 14" key="1">
    <citation type="journal article" date="2019" name="Sci. Rep.">
        <title>Orb-weaving spider Araneus ventricosus genome elucidates the spidroin gene catalogue.</title>
        <authorList>
            <person name="Kono N."/>
            <person name="Nakamura H."/>
            <person name="Ohtoshi R."/>
            <person name="Moran D.A.P."/>
            <person name="Shinohara A."/>
            <person name="Yoshida Y."/>
            <person name="Fujiwara M."/>
            <person name="Mori M."/>
            <person name="Tomita M."/>
            <person name="Arakawa K."/>
        </authorList>
    </citation>
    <scope>NUCLEOTIDE SEQUENCE [LARGE SCALE GENOMIC DNA]</scope>
</reference>
<dbReference type="GO" id="GO:0000139">
    <property type="term" value="C:Golgi membrane"/>
    <property type="evidence" value="ECO:0007669"/>
    <property type="project" value="TreeGrafter"/>
</dbReference>
<comment type="caution">
    <text evidence="13">The sequence shown here is derived from an EMBL/GenBank/DDBJ whole genome shotgun (WGS) entry which is preliminary data.</text>
</comment>
<keyword evidence="10 12" id="KW-0040">ANK repeat</keyword>
<evidence type="ECO:0000256" key="2">
    <source>
        <dbReference type="ARBA" id="ARBA00004613"/>
    </source>
</evidence>
<dbReference type="GO" id="GO:0005576">
    <property type="term" value="C:extracellular region"/>
    <property type="evidence" value="ECO:0007669"/>
    <property type="project" value="UniProtKB-SubCell"/>
</dbReference>
<name>A0A4Y2DHP2_ARAVE</name>
<dbReference type="InterPro" id="IPR002110">
    <property type="entry name" value="Ankyrin_rpt"/>
</dbReference>
<feature type="repeat" description="ANK" evidence="12">
    <location>
        <begin position="111"/>
        <end position="143"/>
    </location>
</feature>
<evidence type="ECO:0000256" key="12">
    <source>
        <dbReference type="PROSITE-ProRule" id="PRU00023"/>
    </source>
</evidence>
<keyword evidence="3" id="KW-0268">Exocytosis</keyword>
<evidence type="ECO:0000256" key="3">
    <source>
        <dbReference type="ARBA" id="ARBA00022483"/>
    </source>
</evidence>
<evidence type="ECO:0000256" key="4">
    <source>
        <dbReference type="ARBA" id="ARBA00022525"/>
    </source>
</evidence>
<keyword evidence="5" id="KW-1052">Target cell membrane</keyword>
<protein>
    <submittedName>
        <fullName evidence="13">Palmitoyltransferase AKR1</fullName>
    </submittedName>
</protein>
<dbReference type="AlphaFoldDB" id="A0A4Y2DHP2"/>
<comment type="subcellular location">
    <subcellularLocation>
        <location evidence="2">Secreted</location>
    </subcellularLocation>
    <subcellularLocation>
        <location evidence="1">Target cell membrane</location>
    </subcellularLocation>
</comment>
<keyword evidence="14" id="KW-1185">Reference proteome</keyword>
<dbReference type="PANTHER" id="PTHR24161">
    <property type="entry name" value="ANK_REP_REGION DOMAIN-CONTAINING PROTEIN-RELATED"/>
    <property type="match status" value="1"/>
</dbReference>
<keyword evidence="8" id="KW-0677">Repeat</keyword>
<keyword evidence="4" id="KW-0964">Secreted</keyword>